<dbReference type="Proteomes" id="UP000184383">
    <property type="component" value="Unassembled WGS sequence"/>
</dbReference>
<proteinExistence type="predicted"/>
<evidence type="ECO:0000313" key="3">
    <source>
        <dbReference type="Proteomes" id="UP000184383"/>
    </source>
</evidence>
<accession>A0A1L9RAJ7</accession>
<dbReference type="GeneID" id="63747967"/>
<dbReference type="EMBL" id="KV878215">
    <property type="protein sequence ID" value="OJJ31929.1"/>
    <property type="molecule type" value="Genomic_DNA"/>
</dbReference>
<dbReference type="RefSeq" id="XP_040685606.1">
    <property type="nucleotide sequence ID" value="XM_040832119.1"/>
</dbReference>
<evidence type="ECO:0000256" key="1">
    <source>
        <dbReference type="SAM" id="MobiDB-lite"/>
    </source>
</evidence>
<dbReference type="OrthoDB" id="4526729at2759"/>
<dbReference type="VEuPathDB" id="FungiDB:ASPWEDRAFT_186169"/>
<feature type="compositionally biased region" description="Polar residues" evidence="1">
    <location>
        <begin position="96"/>
        <end position="105"/>
    </location>
</feature>
<feature type="region of interest" description="Disordered" evidence="1">
    <location>
        <begin position="1"/>
        <end position="21"/>
    </location>
</feature>
<name>A0A1L9RAJ7_ASPWE</name>
<sequence>MDDNTHPTDKPTLPVDLSTLPPEEFNHVCQLATQMQEKTSAEDIQLIGSMLSKITPEKAQYLATQNMDPMTYFFRTQALYHLKRERRTQEMAHSESGASASVQDK</sequence>
<protein>
    <submittedName>
        <fullName evidence="2">Uncharacterized protein</fullName>
    </submittedName>
</protein>
<evidence type="ECO:0000313" key="2">
    <source>
        <dbReference type="EMBL" id="OJJ31929.1"/>
    </source>
</evidence>
<feature type="region of interest" description="Disordered" evidence="1">
    <location>
        <begin position="85"/>
        <end position="105"/>
    </location>
</feature>
<organism evidence="2 3">
    <name type="scientific">Aspergillus wentii DTO 134E9</name>
    <dbReference type="NCBI Taxonomy" id="1073089"/>
    <lineage>
        <taxon>Eukaryota</taxon>
        <taxon>Fungi</taxon>
        <taxon>Dikarya</taxon>
        <taxon>Ascomycota</taxon>
        <taxon>Pezizomycotina</taxon>
        <taxon>Eurotiomycetes</taxon>
        <taxon>Eurotiomycetidae</taxon>
        <taxon>Eurotiales</taxon>
        <taxon>Aspergillaceae</taxon>
        <taxon>Aspergillus</taxon>
        <taxon>Aspergillus subgen. Cremei</taxon>
    </lineage>
</organism>
<reference evidence="3" key="1">
    <citation type="journal article" date="2017" name="Genome Biol.">
        <title>Comparative genomics reveals high biological diversity and specific adaptations in the industrially and medically important fungal genus Aspergillus.</title>
        <authorList>
            <person name="de Vries R.P."/>
            <person name="Riley R."/>
            <person name="Wiebenga A."/>
            <person name="Aguilar-Osorio G."/>
            <person name="Amillis S."/>
            <person name="Uchima C.A."/>
            <person name="Anderluh G."/>
            <person name="Asadollahi M."/>
            <person name="Askin M."/>
            <person name="Barry K."/>
            <person name="Battaglia E."/>
            <person name="Bayram O."/>
            <person name="Benocci T."/>
            <person name="Braus-Stromeyer S.A."/>
            <person name="Caldana C."/>
            <person name="Canovas D."/>
            <person name="Cerqueira G.C."/>
            <person name="Chen F."/>
            <person name="Chen W."/>
            <person name="Choi C."/>
            <person name="Clum A."/>
            <person name="Dos Santos R.A."/>
            <person name="Damasio A.R."/>
            <person name="Diallinas G."/>
            <person name="Emri T."/>
            <person name="Fekete E."/>
            <person name="Flipphi M."/>
            <person name="Freyberg S."/>
            <person name="Gallo A."/>
            <person name="Gournas C."/>
            <person name="Habgood R."/>
            <person name="Hainaut M."/>
            <person name="Harispe M.L."/>
            <person name="Henrissat B."/>
            <person name="Hilden K.S."/>
            <person name="Hope R."/>
            <person name="Hossain A."/>
            <person name="Karabika E."/>
            <person name="Karaffa L."/>
            <person name="Karanyi Z."/>
            <person name="Krasevec N."/>
            <person name="Kuo A."/>
            <person name="Kusch H."/>
            <person name="LaButti K."/>
            <person name="Lagendijk E.L."/>
            <person name="Lapidus A."/>
            <person name="Levasseur A."/>
            <person name="Lindquist E."/>
            <person name="Lipzen A."/>
            <person name="Logrieco A.F."/>
            <person name="MacCabe A."/>
            <person name="Maekelae M.R."/>
            <person name="Malavazi I."/>
            <person name="Melin P."/>
            <person name="Meyer V."/>
            <person name="Mielnichuk N."/>
            <person name="Miskei M."/>
            <person name="Molnar A.P."/>
            <person name="Mule G."/>
            <person name="Ngan C.Y."/>
            <person name="Orejas M."/>
            <person name="Orosz E."/>
            <person name="Ouedraogo J.P."/>
            <person name="Overkamp K.M."/>
            <person name="Park H.-S."/>
            <person name="Perrone G."/>
            <person name="Piumi F."/>
            <person name="Punt P.J."/>
            <person name="Ram A.F."/>
            <person name="Ramon A."/>
            <person name="Rauscher S."/>
            <person name="Record E."/>
            <person name="Riano-Pachon D.M."/>
            <person name="Robert V."/>
            <person name="Roehrig J."/>
            <person name="Ruller R."/>
            <person name="Salamov A."/>
            <person name="Salih N.S."/>
            <person name="Samson R.A."/>
            <person name="Sandor E."/>
            <person name="Sanguinetti M."/>
            <person name="Schuetze T."/>
            <person name="Sepcic K."/>
            <person name="Shelest E."/>
            <person name="Sherlock G."/>
            <person name="Sophianopoulou V."/>
            <person name="Squina F.M."/>
            <person name="Sun H."/>
            <person name="Susca A."/>
            <person name="Todd R.B."/>
            <person name="Tsang A."/>
            <person name="Unkles S.E."/>
            <person name="van de Wiele N."/>
            <person name="van Rossen-Uffink D."/>
            <person name="Oliveira J.V."/>
            <person name="Vesth T.C."/>
            <person name="Visser J."/>
            <person name="Yu J.-H."/>
            <person name="Zhou M."/>
            <person name="Andersen M.R."/>
            <person name="Archer D.B."/>
            <person name="Baker S.E."/>
            <person name="Benoit I."/>
            <person name="Brakhage A.A."/>
            <person name="Braus G.H."/>
            <person name="Fischer R."/>
            <person name="Frisvad J.C."/>
            <person name="Goldman G.H."/>
            <person name="Houbraken J."/>
            <person name="Oakley B."/>
            <person name="Pocsi I."/>
            <person name="Scazzocchio C."/>
            <person name="Seiboth B."/>
            <person name="vanKuyk P.A."/>
            <person name="Wortman J."/>
            <person name="Dyer P.S."/>
            <person name="Grigoriev I.V."/>
        </authorList>
    </citation>
    <scope>NUCLEOTIDE SEQUENCE [LARGE SCALE GENOMIC DNA]</scope>
    <source>
        <strain evidence="3">DTO 134E9</strain>
    </source>
</reference>
<dbReference type="STRING" id="1073089.A0A1L9RAJ7"/>
<keyword evidence="3" id="KW-1185">Reference proteome</keyword>
<dbReference type="AlphaFoldDB" id="A0A1L9RAJ7"/>
<gene>
    <name evidence="2" type="ORF">ASPWEDRAFT_186169</name>
</gene>